<keyword evidence="1" id="KW-0326">Glycosidase</keyword>
<evidence type="ECO:0000259" key="4">
    <source>
        <dbReference type="PROSITE" id="PS50853"/>
    </source>
</evidence>
<protein>
    <recommendedName>
        <fullName evidence="4">Fibronectin type-III domain-containing protein</fullName>
    </recommendedName>
</protein>
<dbReference type="Gene3D" id="2.60.40.10">
    <property type="entry name" value="Immunoglobulins"/>
    <property type="match status" value="1"/>
</dbReference>
<proteinExistence type="predicted"/>
<feature type="transmembrane region" description="Helical" evidence="3">
    <location>
        <begin position="21"/>
        <end position="40"/>
    </location>
</feature>
<keyword evidence="2" id="KW-0119">Carbohydrate metabolism</keyword>
<gene>
    <name evidence="5" type="ORF">ACETWP_02325</name>
</gene>
<keyword evidence="3" id="KW-0812">Transmembrane</keyword>
<sequence>MGEILRAVGSGRRIYGHGRSLVGGLIVSGLLLSLIGHPAAAVEEDLDPPRILDIWFSSDVVDVVDGSAEWTVRLEIEDAGSGLAPGSPALDPRAMTWREDPIEYKELRRIAGDAHHGIYEAAFTFPEGIDSGQWMFDASIYDMSGNYYSAWRDFYKEGIDREITVHSLPDMTAPRIVQSSVPGHIIDITDGDASATITAEASDQGVGFRRDATVNLSTRFGQSGTGRSARNSSTDPQKALFSWTLEYQKYSPHYDQRGTHRLSLGDIRDANGNAIYGADLPSITVGTRPLRGKRPSAIPDGAALAISWESNPDPLGVKQYEVELAGNGSEQVISASNTSLVTDTLPGGYYSARVRAQNVLGWGEWSTYSAPIEVVVPKITNSQIPSVSGGLRVGDEAFAETGMWEPTPTSYRYQWFLDGSPVPGATSNAFTPLSIAEGKSLRVEVTPQRDGYVAEPMSSISALQVQPRQI</sequence>
<reference evidence="5 6" key="1">
    <citation type="submission" date="2024-09" db="EMBL/GenBank/DDBJ databases">
        <authorList>
            <person name="Salinas-Garcia M.A."/>
            <person name="Prieme A."/>
        </authorList>
    </citation>
    <scope>NUCLEOTIDE SEQUENCE [LARGE SCALE GENOMIC DNA]</scope>
    <source>
        <strain evidence="5 6">DSM 21081</strain>
    </source>
</reference>
<keyword evidence="3" id="KW-0472">Membrane</keyword>
<evidence type="ECO:0000313" key="5">
    <source>
        <dbReference type="EMBL" id="MFB0833412.1"/>
    </source>
</evidence>
<feature type="non-terminal residue" evidence="5">
    <location>
        <position position="470"/>
    </location>
</feature>
<feature type="domain" description="Fibronectin type-III" evidence="4">
    <location>
        <begin position="289"/>
        <end position="378"/>
    </location>
</feature>
<dbReference type="InterPro" id="IPR036116">
    <property type="entry name" value="FN3_sf"/>
</dbReference>
<evidence type="ECO:0000256" key="1">
    <source>
        <dbReference type="ARBA" id="ARBA00023295"/>
    </source>
</evidence>
<evidence type="ECO:0000313" key="6">
    <source>
        <dbReference type="Proteomes" id="UP001575652"/>
    </source>
</evidence>
<keyword evidence="2" id="KW-0624">Polysaccharide degradation</keyword>
<organism evidence="5 6">
    <name type="scientific">Arthrobacter halodurans</name>
    <dbReference type="NCBI Taxonomy" id="516699"/>
    <lineage>
        <taxon>Bacteria</taxon>
        <taxon>Bacillati</taxon>
        <taxon>Actinomycetota</taxon>
        <taxon>Actinomycetes</taxon>
        <taxon>Micrococcales</taxon>
        <taxon>Micrococcaceae</taxon>
        <taxon>Arthrobacter</taxon>
    </lineage>
</organism>
<accession>A0ABV4UIQ6</accession>
<dbReference type="Gene3D" id="2.60.40.2700">
    <property type="match status" value="1"/>
</dbReference>
<keyword evidence="3" id="KW-1133">Transmembrane helix</keyword>
<dbReference type="InterPro" id="IPR013783">
    <property type="entry name" value="Ig-like_fold"/>
</dbReference>
<keyword evidence="1" id="KW-0378">Hydrolase</keyword>
<dbReference type="InterPro" id="IPR003961">
    <property type="entry name" value="FN3_dom"/>
</dbReference>
<comment type="caution">
    <text evidence="5">The sequence shown here is derived from an EMBL/GenBank/DDBJ whole genome shotgun (WGS) entry which is preliminary data.</text>
</comment>
<name>A0ABV4UIQ6_9MICC</name>
<dbReference type="PROSITE" id="PS50853">
    <property type="entry name" value="FN3"/>
    <property type="match status" value="1"/>
</dbReference>
<dbReference type="CDD" id="cd00063">
    <property type="entry name" value="FN3"/>
    <property type="match status" value="1"/>
</dbReference>
<keyword evidence="6" id="KW-1185">Reference proteome</keyword>
<dbReference type="Proteomes" id="UP001575652">
    <property type="component" value="Unassembled WGS sequence"/>
</dbReference>
<dbReference type="SUPFAM" id="SSF49265">
    <property type="entry name" value="Fibronectin type III"/>
    <property type="match status" value="1"/>
</dbReference>
<dbReference type="EMBL" id="JBHDLJ010000002">
    <property type="protein sequence ID" value="MFB0833412.1"/>
    <property type="molecule type" value="Genomic_DNA"/>
</dbReference>
<evidence type="ECO:0000256" key="2">
    <source>
        <dbReference type="ARBA" id="ARBA00023326"/>
    </source>
</evidence>
<evidence type="ECO:0000256" key="3">
    <source>
        <dbReference type="SAM" id="Phobius"/>
    </source>
</evidence>